<evidence type="ECO:0000256" key="2">
    <source>
        <dbReference type="ARBA" id="ARBA00022737"/>
    </source>
</evidence>
<keyword evidence="3" id="KW-0812">Transmembrane</keyword>
<dbReference type="SUPFAM" id="SSF117281">
    <property type="entry name" value="Kelch motif"/>
    <property type="match status" value="2"/>
</dbReference>
<keyword evidence="7" id="KW-1185">Reference proteome</keyword>
<dbReference type="Gene3D" id="2.120.10.80">
    <property type="entry name" value="Kelch-type beta propeller"/>
    <property type="match status" value="2"/>
</dbReference>
<keyword evidence="3" id="KW-1133">Transmembrane helix</keyword>
<keyword evidence="1" id="KW-0880">Kelch repeat</keyword>
<reference evidence="6" key="1">
    <citation type="submission" date="2020-12" db="EMBL/GenBank/DDBJ databases">
        <title>Metabolic potential, ecology and presence of endohyphal bacteria is reflected in genomic diversity of Mucoromycotina.</title>
        <authorList>
            <person name="Muszewska A."/>
            <person name="Okrasinska A."/>
            <person name="Steczkiewicz K."/>
            <person name="Drgas O."/>
            <person name="Orlowska M."/>
            <person name="Perlinska-Lenart U."/>
            <person name="Aleksandrzak-Piekarczyk T."/>
            <person name="Szatraj K."/>
            <person name="Zielenkiewicz U."/>
            <person name="Pilsyk S."/>
            <person name="Malc E."/>
            <person name="Mieczkowski P."/>
            <person name="Kruszewska J.S."/>
            <person name="Biernat P."/>
            <person name="Pawlowska J."/>
        </authorList>
    </citation>
    <scope>NUCLEOTIDE SEQUENCE</scope>
    <source>
        <strain evidence="6">CBS 226.32</strain>
    </source>
</reference>
<proteinExistence type="predicted"/>
<dbReference type="InterPro" id="IPR015915">
    <property type="entry name" value="Kelch-typ_b-propeller"/>
</dbReference>
<keyword evidence="3" id="KW-0472">Membrane</keyword>
<keyword evidence="2" id="KW-0677">Repeat</keyword>
<organism evidence="6 7">
    <name type="scientific">Mucor plumbeus</name>
    <dbReference type="NCBI Taxonomy" id="97098"/>
    <lineage>
        <taxon>Eukaryota</taxon>
        <taxon>Fungi</taxon>
        <taxon>Fungi incertae sedis</taxon>
        <taxon>Mucoromycota</taxon>
        <taxon>Mucoromycotina</taxon>
        <taxon>Mucoromycetes</taxon>
        <taxon>Mucorales</taxon>
        <taxon>Mucorineae</taxon>
        <taxon>Mucoraceae</taxon>
        <taxon>Mucor</taxon>
    </lineage>
</organism>
<evidence type="ECO:0000313" key="7">
    <source>
        <dbReference type="Proteomes" id="UP000650833"/>
    </source>
</evidence>
<evidence type="ECO:0000256" key="3">
    <source>
        <dbReference type="SAM" id="Phobius"/>
    </source>
</evidence>
<comment type="caution">
    <text evidence="6">The sequence shown here is derived from an EMBL/GenBank/DDBJ whole genome shotgun (WGS) entry which is preliminary data.</text>
</comment>
<dbReference type="Proteomes" id="UP000650833">
    <property type="component" value="Unassembled WGS sequence"/>
</dbReference>
<evidence type="ECO:0000313" key="6">
    <source>
        <dbReference type="EMBL" id="KAG2194358.1"/>
    </source>
</evidence>
<dbReference type="PANTHER" id="PTHR46093">
    <property type="entry name" value="ACYL-COA-BINDING DOMAIN-CONTAINING PROTEIN 5"/>
    <property type="match status" value="1"/>
</dbReference>
<dbReference type="OrthoDB" id="2263777at2759"/>
<keyword evidence="4" id="KW-0732">Signal</keyword>
<gene>
    <name evidence="6" type="ORF">INT46_004796</name>
</gene>
<feature type="domain" description="Attractin/MKLN-like beta-propeller" evidence="5">
    <location>
        <begin position="107"/>
        <end position="360"/>
    </location>
</feature>
<feature type="chain" id="PRO_5034111987" description="Attractin/MKLN-like beta-propeller domain-containing protein" evidence="4">
    <location>
        <begin position="25"/>
        <end position="574"/>
    </location>
</feature>
<dbReference type="Pfam" id="PF24981">
    <property type="entry name" value="Beta-prop_ATRN-LZTR1"/>
    <property type="match status" value="1"/>
</dbReference>
<protein>
    <recommendedName>
        <fullName evidence="5">Attractin/MKLN-like beta-propeller domain-containing protein</fullName>
    </recommendedName>
</protein>
<feature type="transmembrane region" description="Helical" evidence="3">
    <location>
        <begin position="420"/>
        <end position="444"/>
    </location>
</feature>
<dbReference type="InterPro" id="IPR056737">
    <property type="entry name" value="Beta-prop_ATRN-MKLN-like"/>
</dbReference>
<name>A0A8H7QKM2_9FUNG</name>
<accession>A0A8H7QKM2</accession>
<feature type="signal peptide" evidence="4">
    <location>
        <begin position="1"/>
        <end position="24"/>
    </location>
</feature>
<dbReference type="AlphaFoldDB" id="A0A8H7QKM2"/>
<dbReference type="EMBL" id="JAEPRC010000591">
    <property type="protein sequence ID" value="KAG2194358.1"/>
    <property type="molecule type" value="Genomic_DNA"/>
</dbReference>
<evidence type="ECO:0000256" key="1">
    <source>
        <dbReference type="ARBA" id="ARBA00022441"/>
    </source>
</evidence>
<dbReference type="PANTHER" id="PTHR46093:SF18">
    <property type="entry name" value="FIBRONECTIN TYPE-III DOMAIN-CONTAINING PROTEIN"/>
    <property type="match status" value="1"/>
</dbReference>
<sequence length="574" mass="63051">MRYLTAAFAVVATTFISNLSLLEALQLDKRSESQCGLLVDSIYCYGGLLVGNAMDSDLYSLPVTNLPNNKSMINLAKTWTLVNYSNSDYVLEDRRRANSAVYNNNSLFITGGYTYNGTMITNQTIVYNRDSNTWQTLNTYADANSSSVRQIYNAAAVNLAPIENSIALYGGVTENPITNTTAPIQTDSSNQTVMHEGYSSLVNFNYGGNQWVPRAPQSNVPTMLYSAQTVTLNPKTGLIYYLGGFYYTYPDYTKENKQDFKSANVFDTSSGSWSSLTLKGSAPAARMFPTATLLPNSNDILLYGGTLTGQTTAFTDFCYTLNLDTNNWTSQTIDTVGVTSAPRFAHSAVLVNTTLFIMFGLAVYNSPLNDIIVMSVNDVNNLYFPDTFPYIEQIKPASNANSNDTLLKNLAEESSLSTGAIAGIAVACVVVGLGAIAAAVFFYIRKKREEKKKMDELSVDWDQVEHFYNNGGEAISQHMVENEKYFPVEDPVARPSMTLSPPSIAIERYTPNAYDDDNFTKDSTTLASESTPKLVEESMTLMKPSVVEGNDERYVATATPPIAKLKPDIADDKN</sequence>
<evidence type="ECO:0000256" key="4">
    <source>
        <dbReference type="SAM" id="SignalP"/>
    </source>
</evidence>
<evidence type="ECO:0000259" key="5">
    <source>
        <dbReference type="Pfam" id="PF24981"/>
    </source>
</evidence>